<dbReference type="GO" id="GO:0044874">
    <property type="term" value="P:lipoprotein localization to outer membrane"/>
    <property type="evidence" value="ECO:0007669"/>
    <property type="project" value="TreeGrafter"/>
</dbReference>
<evidence type="ECO:0000313" key="11">
    <source>
        <dbReference type="Proteomes" id="UP000051861"/>
    </source>
</evidence>
<dbReference type="Pfam" id="PF02687">
    <property type="entry name" value="FtsX"/>
    <property type="match status" value="1"/>
</dbReference>
<evidence type="ECO:0000256" key="7">
    <source>
        <dbReference type="SAM" id="Phobius"/>
    </source>
</evidence>
<feature type="domain" description="MacB-like periplasmic core" evidence="9">
    <location>
        <begin position="18"/>
        <end position="224"/>
    </location>
</feature>
<proteinExistence type="inferred from homology"/>
<feature type="transmembrane region" description="Helical" evidence="7">
    <location>
        <begin position="269"/>
        <end position="291"/>
    </location>
</feature>
<evidence type="ECO:0000313" key="10">
    <source>
        <dbReference type="EMBL" id="KPJ70025.1"/>
    </source>
</evidence>
<name>A0A0S7Y719_UNCSA</name>
<keyword evidence="6 7" id="KW-0472">Membrane</keyword>
<evidence type="ECO:0000256" key="2">
    <source>
        <dbReference type="ARBA" id="ARBA00005236"/>
    </source>
</evidence>
<dbReference type="InterPro" id="IPR003838">
    <property type="entry name" value="ABC3_permease_C"/>
</dbReference>
<evidence type="ECO:0008006" key="12">
    <source>
        <dbReference type="Google" id="ProtNLM"/>
    </source>
</evidence>
<feature type="transmembrane region" description="Helical" evidence="7">
    <location>
        <begin position="311"/>
        <end position="335"/>
    </location>
</feature>
<organism evidence="10 11">
    <name type="scientific">candidate division WOR-1 bacterium DG_54_3</name>
    <dbReference type="NCBI Taxonomy" id="1703775"/>
    <lineage>
        <taxon>Bacteria</taxon>
        <taxon>Bacillati</taxon>
        <taxon>Saganbacteria</taxon>
    </lineage>
</organism>
<feature type="transmembrane region" description="Helical" evidence="7">
    <location>
        <begin position="20"/>
        <end position="38"/>
    </location>
</feature>
<evidence type="ECO:0000256" key="5">
    <source>
        <dbReference type="ARBA" id="ARBA00022989"/>
    </source>
</evidence>
<keyword evidence="5 7" id="KW-1133">Transmembrane helix</keyword>
<dbReference type="Proteomes" id="UP000051861">
    <property type="component" value="Unassembled WGS sequence"/>
</dbReference>
<sequence>MLIIKMAFRNIFRQRRRTILTGLSMLVGFTLAVIFIGWGDGTYNNIIDEFTRNRLGHIQIHEKTYLDRPSLYKTIQESDDLANILDSTKGIESWTPRLFSAGLVSVGEKTAGVQILGIDPIREDQTTQFDKKILQGRNFSRIPSKEAIIGKGLAQILKAELDDEIVIISQAADGSIANDLYTIIGISSSGDDISDRSSFYLHLREAQELLVLDGRIHEIALLVKKLNHVLKTNNLLASEINNPDLSVSPWQVFAKAFYDAMQADKAGSYVMLIIIVFIVAVGVLNTVLMSVLERQREYGVMKAIGTKPKQIIKLVVIEVTILAIICIILGSGLGYGANTFLSKHGIKFGEGITYGGMKFETMKAEINLRSFLIPAVTVILCAALVSLLPAIKAARTEPAKTMRFH</sequence>
<evidence type="ECO:0000256" key="3">
    <source>
        <dbReference type="ARBA" id="ARBA00022475"/>
    </source>
</evidence>
<dbReference type="InterPro" id="IPR025857">
    <property type="entry name" value="MacB_PCD"/>
</dbReference>
<gene>
    <name evidence="10" type="ORF">AMJ44_00900</name>
</gene>
<comment type="subcellular location">
    <subcellularLocation>
        <location evidence="1">Cell membrane</location>
        <topology evidence="1">Multi-pass membrane protein</topology>
    </subcellularLocation>
</comment>
<dbReference type="EMBL" id="LIZX01000009">
    <property type="protein sequence ID" value="KPJ70025.1"/>
    <property type="molecule type" value="Genomic_DNA"/>
</dbReference>
<dbReference type="Pfam" id="PF12704">
    <property type="entry name" value="MacB_PCD"/>
    <property type="match status" value="1"/>
</dbReference>
<evidence type="ECO:0000259" key="9">
    <source>
        <dbReference type="Pfam" id="PF12704"/>
    </source>
</evidence>
<keyword evidence="4 7" id="KW-0812">Transmembrane</keyword>
<reference evidence="10 11" key="1">
    <citation type="journal article" date="2015" name="Microbiome">
        <title>Genomic resolution of linkages in carbon, nitrogen, and sulfur cycling among widespread estuary sediment bacteria.</title>
        <authorList>
            <person name="Baker B.J."/>
            <person name="Lazar C.S."/>
            <person name="Teske A.P."/>
            <person name="Dick G.J."/>
        </authorList>
    </citation>
    <scope>NUCLEOTIDE SEQUENCE [LARGE SCALE GENOMIC DNA]</scope>
    <source>
        <strain evidence="10">DG_54_3</strain>
    </source>
</reference>
<evidence type="ECO:0000259" key="8">
    <source>
        <dbReference type="Pfam" id="PF02687"/>
    </source>
</evidence>
<evidence type="ECO:0000256" key="4">
    <source>
        <dbReference type="ARBA" id="ARBA00022692"/>
    </source>
</evidence>
<feature type="domain" description="ABC3 transporter permease C-terminal" evidence="8">
    <location>
        <begin position="270"/>
        <end position="398"/>
    </location>
</feature>
<accession>A0A0S7Y719</accession>
<keyword evidence="3" id="KW-1003">Cell membrane</keyword>
<evidence type="ECO:0000256" key="6">
    <source>
        <dbReference type="ARBA" id="ARBA00023136"/>
    </source>
</evidence>
<dbReference type="AlphaFoldDB" id="A0A0S7Y719"/>
<comment type="similarity">
    <text evidence="2">Belongs to the ABC-4 integral membrane protein family. LolC/E subfamily.</text>
</comment>
<dbReference type="PANTHER" id="PTHR30489">
    <property type="entry name" value="LIPOPROTEIN-RELEASING SYSTEM TRANSMEMBRANE PROTEIN LOLE"/>
    <property type="match status" value="1"/>
</dbReference>
<dbReference type="PANTHER" id="PTHR30489:SF0">
    <property type="entry name" value="LIPOPROTEIN-RELEASING SYSTEM TRANSMEMBRANE PROTEIN LOLE"/>
    <property type="match status" value="1"/>
</dbReference>
<evidence type="ECO:0000256" key="1">
    <source>
        <dbReference type="ARBA" id="ARBA00004651"/>
    </source>
</evidence>
<feature type="transmembrane region" description="Helical" evidence="7">
    <location>
        <begin position="371"/>
        <end position="391"/>
    </location>
</feature>
<dbReference type="InterPro" id="IPR051447">
    <property type="entry name" value="Lipoprotein-release_system"/>
</dbReference>
<dbReference type="GO" id="GO:0098797">
    <property type="term" value="C:plasma membrane protein complex"/>
    <property type="evidence" value="ECO:0007669"/>
    <property type="project" value="TreeGrafter"/>
</dbReference>
<comment type="caution">
    <text evidence="10">The sequence shown here is derived from an EMBL/GenBank/DDBJ whole genome shotgun (WGS) entry which is preliminary data.</text>
</comment>
<protein>
    <recommendedName>
        <fullName evidence="12">ABC3 transporter permease protein domain-containing protein</fullName>
    </recommendedName>
</protein>